<evidence type="ECO:0000256" key="3">
    <source>
        <dbReference type="ARBA" id="ARBA00022475"/>
    </source>
</evidence>
<evidence type="ECO:0000256" key="1">
    <source>
        <dbReference type="ARBA" id="ARBA00004651"/>
    </source>
</evidence>
<keyword evidence="3" id="KW-1003">Cell membrane</keyword>
<feature type="transmembrane region" description="Helical" evidence="7">
    <location>
        <begin position="150"/>
        <end position="170"/>
    </location>
</feature>
<evidence type="ECO:0000313" key="12">
    <source>
        <dbReference type="Proteomes" id="UP000324896"/>
    </source>
</evidence>
<comment type="subcellular location">
    <subcellularLocation>
        <location evidence="1 7">Cell membrane</location>
        <topology evidence="1 7">Multi-pass membrane protein</topology>
    </subcellularLocation>
</comment>
<feature type="domain" description="ABC transmembrane type-1" evidence="8">
    <location>
        <begin position="79"/>
        <end position="270"/>
    </location>
</feature>
<feature type="transmembrane region" description="Helical" evidence="7">
    <location>
        <begin position="191"/>
        <end position="216"/>
    </location>
</feature>
<dbReference type="SUPFAM" id="SSF161098">
    <property type="entry name" value="MetI-like"/>
    <property type="match status" value="1"/>
</dbReference>
<dbReference type="CDD" id="cd06261">
    <property type="entry name" value="TM_PBP2"/>
    <property type="match status" value="1"/>
</dbReference>
<evidence type="ECO:0000256" key="5">
    <source>
        <dbReference type="ARBA" id="ARBA00022989"/>
    </source>
</evidence>
<evidence type="ECO:0000256" key="6">
    <source>
        <dbReference type="ARBA" id="ARBA00023136"/>
    </source>
</evidence>
<evidence type="ECO:0000259" key="8">
    <source>
        <dbReference type="PROSITE" id="PS50928"/>
    </source>
</evidence>
<dbReference type="PANTHER" id="PTHR32243:SF18">
    <property type="entry name" value="INNER MEMBRANE ABC TRANSPORTER PERMEASE PROTEIN YCJP"/>
    <property type="match status" value="1"/>
</dbReference>
<dbReference type="EMBL" id="QICM01000019">
    <property type="protein sequence ID" value="PXV64206.1"/>
    <property type="molecule type" value="Genomic_DNA"/>
</dbReference>
<evidence type="ECO:0000256" key="2">
    <source>
        <dbReference type="ARBA" id="ARBA00022448"/>
    </source>
</evidence>
<dbReference type="PANTHER" id="PTHR32243">
    <property type="entry name" value="MALTOSE TRANSPORT SYSTEM PERMEASE-RELATED"/>
    <property type="match status" value="1"/>
</dbReference>
<gene>
    <name evidence="9" type="ORF">C8C78_11947</name>
    <name evidence="10" type="ORF">SAMN04488597_12010</name>
</gene>
<evidence type="ECO:0000313" key="10">
    <source>
        <dbReference type="EMBL" id="SDC96280.1"/>
    </source>
</evidence>
<dbReference type="EMBL" id="FMYT01000020">
    <property type="protein sequence ID" value="SDC96280.1"/>
    <property type="molecule type" value="Genomic_DNA"/>
</dbReference>
<organism evidence="10 12">
    <name type="scientific">Halanaerobium congolense</name>
    <dbReference type="NCBI Taxonomy" id="54121"/>
    <lineage>
        <taxon>Bacteria</taxon>
        <taxon>Bacillati</taxon>
        <taxon>Bacillota</taxon>
        <taxon>Clostridia</taxon>
        <taxon>Halanaerobiales</taxon>
        <taxon>Halanaerobiaceae</taxon>
        <taxon>Halanaerobium</taxon>
    </lineage>
</organism>
<feature type="transmembrane region" description="Helical" evidence="7">
    <location>
        <begin position="12"/>
        <end position="32"/>
    </location>
</feature>
<dbReference type="Pfam" id="PF00528">
    <property type="entry name" value="BPD_transp_1"/>
    <property type="match status" value="1"/>
</dbReference>
<name>A0A1G6QV64_9FIRM</name>
<keyword evidence="5 7" id="KW-1133">Transmembrane helix</keyword>
<dbReference type="AlphaFoldDB" id="A0A1G6QV64"/>
<dbReference type="InterPro" id="IPR000515">
    <property type="entry name" value="MetI-like"/>
</dbReference>
<evidence type="ECO:0000313" key="9">
    <source>
        <dbReference type="EMBL" id="PXV64206.1"/>
    </source>
</evidence>
<comment type="similarity">
    <text evidence="7">Belongs to the binding-protein-dependent transport system permease family.</text>
</comment>
<evidence type="ECO:0000256" key="7">
    <source>
        <dbReference type="RuleBase" id="RU363032"/>
    </source>
</evidence>
<proteinExistence type="inferred from homology"/>
<reference evidence="9 11" key="2">
    <citation type="submission" date="2018-04" db="EMBL/GenBank/DDBJ databases">
        <title>Subsurface microbial communities from deep shales in Ohio and West Virginia, USA.</title>
        <authorList>
            <person name="Wrighton K."/>
        </authorList>
    </citation>
    <scope>NUCLEOTIDE SEQUENCE [LARGE SCALE GENOMIC DNA]</scope>
    <source>
        <strain evidence="9 11">MSL28</strain>
    </source>
</reference>
<dbReference type="PROSITE" id="PS50928">
    <property type="entry name" value="ABC_TM1"/>
    <property type="match status" value="1"/>
</dbReference>
<dbReference type="RefSeq" id="WP_089723354.1">
    <property type="nucleotide sequence ID" value="NZ_FMYT01000020.1"/>
</dbReference>
<feature type="transmembrane region" description="Helical" evidence="7">
    <location>
        <begin position="114"/>
        <end position="138"/>
    </location>
</feature>
<dbReference type="Gene3D" id="1.10.3720.10">
    <property type="entry name" value="MetI-like"/>
    <property type="match status" value="1"/>
</dbReference>
<keyword evidence="4 7" id="KW-0812">Transmembrane</keyword>
<dbReference type="GO" id="GO:0005886">
    <property type="term" value="C:plasma membrane"/>
    <property type="evidence" value="ECO:0007669"/>
    <property type="project" value="UniProtKB-SubCell"/>
</dbReference>
<dbReference type="Proteomes" id="UP000324896">
    <property type="component" value="Unassembled WGS sequence"/>
</dbReference>
<feature type="transmembrane region" description="Helical" evidence="7">
    <location>
        <begin position="249"/>
        <end position="270"/>
    </location>
</feature>
<dbReference type="InterPro" id="IPR035906">
    <property type="entry name" value="MetI-like_sf"/>
</dbReference>
<sequence length="285" mass="31529">MKKMTPTKKLIGYILMIIVAIWILAPIYWLVISSLSTQASLLIKPIDWFPDNLTFKNYTNIFSSQNGSSKSAEMFTTALYNSVYVSFFVTLVSLILGIPAAYSFSRLDFKGRRIGMLTMIATRMIPVVSLIIPIYILINNIGLLDKKITLVFVYLSFTLPFVIYIMTGFFKSIPMELEDSARIDGCSRIGALIRVILPLSGPGIASVAIFSFLLAWDQFFYALILTNSYASKTVPVAITEFTGRHAVNYTAMTTGGVLAAIPPMIIVIIFQRLIIKGLTAGSVKG</sequence>
<keyword evidence="6 7" id="KW-0472">Membrane</keyword>
<feature type="transmembrane region" description="Helical" evidence="7">
    <location>
        <begin position="83"/>
        <end position="102"/>
    </location>
</feature>
<evidence type="ECO:0000313" key="11">
    <source>
        <dbReference type="Proteomes" id="UP000247389"/>
    </source>
</evidence>
<dbReference type="Proteomes" id="UP000247389">
    <property type="component" value="Unassembled WGS sequence"/>
</dbReference>
<accession>A0A1G6QV64</accession>
<dbReference type="GO" id="GO:0055085">
    <property type="term" value="P:transmembrane transport"/>
    <property type="evidence" value="ECO:0007669"/>
    <property type="project" value="InterPro"/>
</dbReference>
<keyword evidence="2 7" id="KW-0813">Transport</keyword>
<dbReference type="InterPro" id="IPR050901">
    <property type="entry name" value="BP-dep_ABC_trans_perm"/>
</dbReference>
<protein>
    <submittedName>
        <fullName evidence="9">Carbohydrate ABC transporter membrane protein 2 (CUT1 family)</fullName>
    </submittedName>
    <submittedName>
        <fullName evidence="10">Carbohydrate ABC transporter membrane protein 2, CUT1 family</fullName>
    </submittedName>
</protein>
<reference evidence="10 12" key="1">
    <citation type="submission" date="2016-10" db="EMBL/GenBank/DDBJ databases">
        <authorList>
            <person name="Varghese N."/>
            <person name="Submissions S."/>
        </authorList>
    </citation>
    <scope>NUCLEOTIDE SEQUENCE [LARGE SCALE GENOMIC DNA]</scope>
    <source>
        <strain evidence="10 12">WG10</strain>
    </source>
</reference>
<evidence type="ECO:0000256" key="4">
    <source>
        <dbReference type="ARBA" id="ARBA00022692"/>
    </source>
</evidence>